<name>A0ABU9L1W6_9FLAO</name>
<dbReference type="EMBL" id="JBCDNA010000002">
    <property type="protein sequence ID" value="MEL4456088.1"/>
    <property type="molecule type" value="Genomic_DNA"/>
</dbReference>
<dbReference type="SUPFAM" id="SSF74653">
    <property type="entry name" value="TolA/TonB C-terminal domain"/>
    <property type="match status" value="1"/>
</dbReference>
<evidence type="ECO:0000259" key="1">
    <source>
        <dbReference type="Pfam" id="PF03544"/>
    </source>
</evidence>
<reference evidence="2 3" key="1">
    <citation type="submission" date="2024-04" db="EMBL/GenBank/DDBJ databases">
        <title>whole genome sequencing of Lutimonas vermicola strain IMCC1616.</title>
        <authorList>
            <person name="Bae S.S."/>
        </authorList>
    </citation>
    <scope>NUCLEOTIDE SEQUENCE [LARGE SCALE GENOMIC DNA]</scope>
    <source>
        <strain evidence="2 3">IMCC1616</strain>
    </source>
</reference>
<organism evidence="2 3">
    <name type="scientific">Lutimonas vermicola</name>
    <dbReference type="NCBI Taxonomy" id="414288"/>
    <lineage>
        <taxon>Bacteria</taxon>
        <taxon>Pseudomonadati</taxon>
        <taxon>Bacteroidota</taxon>
        <taxon>Flavobacteriia</taxon>
        <taxon>Flavobacteriales</taxon>
        <taxon>Flavobacteriaceae</taxon>
        <taxon>Lutimonas</taxon>
    </lineage>
</organism>
<sequence length="243" mass="28156">MLVKKSSKARLSPYRKLFFQLGLVLTLLLIYIALEWKTVDRYISDLEQITIENEEFIEIPITQRILEIKPPPPPPPAPEKIEIVTNEEDIIETVLESTETDETEFVEVTEYEKIEEIIEEEEIEKDVPFAIIEESPVYPGCKGDKNALRQCLQDKINKHVTKHFRVDLAQELGLEEGKKKVYVQFKIDKTGEIVDIRARGPHVRLEKEAIRVVQLLPRMTPGKQRTKPVRVSYTLPITLEVLK</sequence>
<evidence type="ECO:0000313" key="3">
    <source>
        <dbReference type="Proteomes" id="UP001474120"/>
    </source>
</evidence>
<protein>
    <submittedName>
        <fullName evidence="2">Energy transducer TonB</fullName>
    </submittedName>
</protein>
<evidence type="ECO:0000313" key="2">
    <source>
        <dbReference type="EMBL" id="MEL4456088.1"/>
    </source>
</evidence>
<feature type="domain" description="TonB C-terminal" evidence="1">
    <location>
        <begin position="180"/>
        <end position="238"/>
    </location>
</feature>
<proteinExistence type="predicted"/>
<comment type="caution">
    <text evidence="2">The sequence shown here is derived from an EMBL/GenBank/DDBJ whole genome shotgun (WGS) entry which is preliminary data.</text>
</comment>
<dbReference type="RefSeq" id="WP_342160120.1">
    <property type="nucleotide sequence ID" value="NZ_JBCDNA010000002.1"/>
</dbReference>
<dbReference type="Gene3D" id="3.30.1150.10">
    <property type="match status" value="1"/>
</dbReference>
<accession>A0ABU9L1W6</accession>
<dbReference type="Pfam" id="PF03544">
    <property type="entry name" value="TonB_C"/>
    <property type="match status" value="1"/>
</dbReference>
<keyword evidence="3" id="KW-1185">Reference proteome</keyword>
<dbReference type="Proteomes" id="UP001474120">
    <property type="component" value="Unassembled WGS sequence"/>
</dbReference>
<dbReference type="InterPro" id="IPR037682">
    <property type="entry name" value="TonB_C"/>
</dbReference>
<gene>
    <name evidence="2" type="ORF">AABB81_09300</name>
</gene>